<dbReference type="KEGG" id="thes:FHQ07_11545"/>
<dbReference type="OrthoDB" id="9766687at2"/>
<dbReference type="Pfam" id="PF13469">
    <property type="entry name" value="Sulfotransfer_3"/>
    <property type="match status" value="1"/>
</dbReference>
<dbReference type="PANTHER" id="PTHR12788">
    <property type="entry name" value="PROTEIN-TYROSINE SULFOTRANSFERASE 2"/>
    <property type="match status" value="1"/>
</dbReference>
<dbReference type="InterPro" id="IPR026634">
    <property type="entry name" value="TPST-like"/>
</dbReference>
<dbReference type="PANTHER" id="PTHR12788:SF10">
    <property type="entry name" value="PROTEIN-TYROSINE SULFOTRANSFERASE"/>
    <property type="match status" value="1"/>
</dbReference>
<proteinExistence type="predicted"/>
<dbReference type="Proteomes" id="UP000308149">
    <property type="component" value="Chromosome"/>
</dbReference>
<keyword evidence="3" id="KW-1185">Reference proteome</keyword>
<evidence type="ECO:0000313" key="3">
    <source>
        <dbReference type="Proteomes" id="UP000308149"/>
    </source>
</evidence>
<sequence>MSTHDRPPSSGRDTQYPGTDGLRAEVQAALQRQDWDAATLGLRELLRRFPADAGAWIQLSYAESFRGKYRDAREAALSAAGSRAATASVAADVIARLRTFNEVRVLRDYLGLIGPPSRMPIPLLLAAAAQFSYLNDQSSALALLDEARRADPDFPTTLIARAQILTYLGRFEEAEREVVRSQRRAPQIALGWSLLANLRRQSVDSNHVDAIRGLLAQPGRKPLDQTYLASALHKELDDLGDIDGAWQALEQACKTKRATLKYASADSRSLVDGLIALPTAIPAPALDAPAHVPVFIVGMHRSGTTLLEQLLDGSPQVQGVGELYDFTSAMRYATDHHCKGVIDRTVVERATDVDFADAGRRYLDGMAWRLGGERFFTDKLPSNFLNIGFICQALPQARILHMVRDPLETCFSNLRELFSEANPYSYDQLELADFFIQYRRLMAHWHAAYPGRILDVDYAELTRDPEAVMRRVAAFCGIDYLDAMSDPRSSSRAVSTASAVQVRDRVVRREVPKWAPYAKHLQPLIAALRQGGIEVPDIPA</sequence>
<evidence type="ECO:0000313" key="2">
    <source>
        <dbReference type="EMBL" id="QDA57895.1"/>
    </source>
</evidence>
<dbReference type="InterPro" id="IPR027417">
    <property type="entry name" value="P-loop_NTPase"/>
</dbReference>
<dbReference type="InterPro" id="IPR011990">
    <property type="entry name" value="TPR-like_helical_dom_sf"/>
</dbReference>
<gene>
    <name evidence="2" type="ORF">FHQ07_11545</name>
</gene>
<dbReference type="AlphaFoldDB" id="A0A5B7ZTD6"/>
<name>A0A5B7ZTD6_9GAMM</name>
<dbReference type="SUPFAM" id="SSF48452">
    <property type="entry name" value="TPR-like"/>
    <property type="match status" value="1"/>
</dbReference>
<dbReference type="GO" id="GO:0008476">
    <property type="term" value="F:protein-tyrosine sulfotransferase activity"/>
    <property type="evidence" value="ECO:0007669"/>
    <property type="project" value="InterPro"/>
</dbReference>
<accession>A0A5B7ZTD6</accession>
<keyword evidence="1" id="KW-0808">Transferase</keyword>
<dbReference type="Gene3D" id="1.25.40.10">
    <property type="entry name" value="Tetratricopeptide repeat domain"/>
    <property type="match status" value="1"/>
</dbReference>
<dbReference type="SUPFAM" id="SSF52540">
    <property type="entry name" value="P-loop containing nucleoside triphosphate hydrolases"/>
    <property type="match status" value="1"/>
</dbReference>
<organism evidence="2 3">
    <name type="scientific">Thermomonas aquatica</name>
    <dbReference type="NCBI Taxonomy" id="2202149"/>
    <lineage>
        <taxon>Bacteria</taxon>
        <taxon>Pseudomonadati</taxon>
        <taxon>Pseudomonadota</taxon>
        <taxon>Gammaproteobacteria</taxon>
        <taxon>Lysobacterales</taxon>
        <taxon>Lysobacteraceae</taxon>
        <taxon>Thermomonas</taxon>
    </lineage>
</organism>
<protein>
    <submittedName>
        <fullName evidence="2">Uncharacterized protein</fullName>
    </submittedName>
</protein>
<evidence type="ECO:0000256" key="1">
    <source>
        <dbReference type="ARBA" id="ARBA00022679"/>
    </source>
</evidence>
<reference evidence="2 3" key="1">
    <citation type="submission" date="2019-06" db="EMBL/GenBank/DDBJ databases">
        <title>Thermomonas aquatica sp. nov., isolated from an industrial wastewater treatment plant.</title>
        <authorList>
            <person name="Jeon J.H."/>
            <person name="Park D.-S."/>
        </authorList>
    </citation>
    <scope>NUCLEOTIDE SEQUENCE [LARGE SCALE GENOMIC DNA]</scope>
    <source>
        <strain evidence="2 3">SY21</strain>
    </source>
</reference>
<dbReference type="Gene3D" id="3.40.50.300">
    <property type="entry name" value="P-loop containing nucleotide triphosphate hydrolases"/>
    <property type="match status" value="1"/>
</dbReference>
<dbReference type="EMBL" id="CP040871">
    <property type="protein sequence ID" value="QDA57895.1"/>
    <property type="molecule type" value="Genomic_DNA"/>
</dbReference>